<dbReference type="EMBL" id="CP003857">
    <property type="protein sequence ID" value="AGU76632.1"/>
    <property type="molecule type" value="Genomic_DNA"/>
</dbReference>
<name>T1ZGM1_STRIT</name>
<proteinExistence type="predicted"/>
<dbReference type="RefSeq" id="WP_020998973.1">
    <property type="nucleotide sequence ID" value="NC_022246.1"/>
</dbReference>
<sequence>MPDYVRFHVGAYCIIAKVDDEDFVIMNVHAIKRSDVYKFKGKGRKQIS</sequence>
<dbReference type="HOGENOM" id="CLU_3158328_0_0_9"/>
<dbReference type="AlphaFoldDB" id="T1ZGM1"/>
<dbReference type="PATRIC" id="fig|862967.3.peg.1288"/>
<accession>T1ZGM1</accession>
<evidence type="ECO:0008006" key="3">
    <source>
        <dbReference type="Google" id="ProtNLM"/>
    </source>
</evidence>
<dbReference type="KEGG" id="sib:SIR_1272"/>
<organism evidence="1 2">
    <name type="scientific">Streptococcus intermedius B196</name>
    <dbReference type="NCBI Taxonomy" id="862967"/>
    <lineage>
        <taxon>Bacteria</taxon>
        <taxon>Bacillati</taxon>
        <taxon>Bacillota</taxon>
        <taxon>Bacilli</taxon>
        <taxon>Lactobacillales</taxon>
        <taxon>Streptococcaceae</taxon>
        <taxon>Streptococcus</taxon>
        <taxon>Streptococcus anginosus group</taxon>
    </lineage>
</organism>
<protein>
    <recommendedName>
        <fullName evidence="3">Plasmid addiction system poison protein</fullName>
    </recommendedName>
</protein>
<evidence type="ECO:0000313" key="2">
    <source>
        <dbReference type="Proteomes" id="UP000016233"/>
    </source>
</evidence>
<reference evidence="1 2" key="1">
    <citation type="journal article" date="2013" name="BMC Genomics">
        <title>Phylogenetic relationship and virulence inference of Streptococcus Anginosus Group: curated annotation and whole-genome comparative analysis support distinct species designation.</title>
        <authorList>
            <person name="Olson A.B."/>
            <person name="Kent H."/>
            <person name="Sibley C.D."/>
            <person name="Grinwis M.E."/>
            <person name="Mabon P."/>
            <person name="Ouellette C."/>
            <person name="Tyson S."/>
            <person name="Graham M."/>
            <person name="Tyler S.D."/>
            <person name="Van Domselaar G."/>
            <person name="Surette M.G."/>
            <person name="Corbett C.R."/>
        </authorList>
    </citation>
    <scope>NUCLEOTIDE SEQUENCE [LARGE SCALE GENOMIC DNA]</scope>
    <source>
        <strain evidence="1 2">B196</strain>
    </source>
</reference>
<evidence type="ECO:0000313" key="1">
    <source>
        <dbReference type="EMBL" id="AGU76632.1"/>
    </source>
</evidence>
<dbReference type="Proteomes" id="UP000016233">
    <property type="component" value="Chromosome"/>
</dbReference>
<keyword evidence="2" id="KW-1185">Reference proteome</keyword>
<gene>
    <name evidence="1" type="ORF">SIR_1272</name>
</gene>